<dbReference type="EMBL" id="JANPWB010000010">
    <property type="protein sequence ID" value="KAJ1141919.1"/>
    <property type="molecule type" value="Genomic_DNA"/>
</dbReference>
<name>A0AAV7QS95_PLEWA</name>
<accession>A0AAV7QS95</accession>
<gene>
    <name evidence="1" type="ORF">NDU88_008247</name>
</gene>
<sequence length="125" mass="13301">MHSMAGSERDCTGVSAVLGPGVVTVEDKSHEYETDSEKSSCHVCLPDDFPEGISAEVGEGRRTSKIPGDWYSPELEAQYQSIGSISGSLGAAQRIPVVSDLQDVVAPAGGSCPTMKRECKRAHQY</sequence>
<organism evidence="1 2">
    <name type="scientific">Pleurodeles waltl</name>
    <name type="common">Iberian ribbed newt</name>
    <dbReference type="NCBI Taxonomy" id="8319"/>
    <lineage>
        <taxon>Eukaryota</taxon>
        <taxon>Metazoa</taxon>
        <taxon>Chordata</taxon>
        <taxon>Craniata</taxon>
        <taxon>Vertebrata</taxon>
        <taxon>Euteleostomi</taxon>
        <taxon>Amphibia</taxon>
        <taxon>Batrachia</taxon>
        <taxon>Caudata</taxon>
        <taxon>Salamandroidea</taxon>
        <taxon>Salamandridae</taxon>
        <taxon>Pleurodelinae</taxon>
        <taxon>Pleurodeles</taxon>
    </lineage>
</organism>
<proteinExistence type="predicted"/>
<keyword evidence="2" id="KW-1185">Reference proteome</keyword>
<protein>
    <submittedName>
        <fullName evidence="1">Uncharacterized protein</fullName>
    </submittedName>
</protein>
<reference evidence="1" key="1">
    <citation type="journal article" date="2022" name="bioRxiv">
        <title>Sequencing and chromosome-scale assembly of the giantPleurodeles waltlgenome.</title>
        <authorList>
            <person name="Brown T."/>
            <person name="Elewa A."/>
            <person name="Iarovenko S."/>
            <person name="Subramanian E."/>
            <person name="Araus A.J."/>
            <person name="Petzold A."/>
            <person name="Susuki M."/>
            <person name="Suzuki K.-i.T."/>
            <person name="Hayashi T."/>
            <person name="Toyoda A."/>
            <person name="Oliveira C."/>
            <person name="Osipova E."/>
            <person name="Leigh N.D."/>
            <person name="Simon A."/>
            <person name="Yun M.H."/>
        </authorList>
    </citation>
    <scope>NUCLEOTIDE SEQUENCE</scope>
    <source>
        <strain evidence="1">20211129_DDA</strain>
        <tissue evidence="1">Liver</tissue>
    </source>
</reference>
<comment type="caution">
    <text evidence="1">The sequence shown here is derived from an EMBL/GenBank/DDBJ whole genome shotgun (WGS) entry which is preliminary data.</text>
</comment>
<evidence type="ECO:0000313" key="1">
    <source>
        <dbReference type="EMBL" id="KAJ1141919.1"/>
    </source>
</evidence>
<dbReference type="Proteomes" id="UP001066276">
    <property type="component" value="Chromosome 6"/>
</dbReference>
<evidence type="ECO:0000313" key="2">
    <source>
        <dbReference type="Proteomes" id="UP001066276"/>
    </source>
</evidence>
<dbReference type="AlphaFoldDB" id="A0AAV7QS95"/>